<evidence type="ECO:0000256" key="1">
    <source>
        <dbReference type="SAM" id="MobiDB-lite"/>
    </source>
</evidence>
<evidence type="ECO:0000256" key="2">
    <source>
        <dbReference type="SAM" id="Phobius"/>
    </source>
</evidence>
<keyword evidence="2" id="KW-1133">Transmembrane helix</keyword>
<reference evidence="3" key="1">
    <citation type="journal article" date="2019" name="Science">
        <title>Mutation of a bHLH transcription factor allowed almond domestication.</title>
        <authorList>
            <person name="Sanchez-Perez R."/>
            <person name="Pavan S."/>
            <person name="Mazzeo R."/>
            <person name="Moldovan C."/>
            <person name="Aiese Cigliano R."/>
            <person name="Del Cueto J."/>
            <person name="Ricciardi F."/>
            <person name="Lotti C."/>
            <person name="Ricciardi L."/>
            <person name="Dicenta F."/>
            <person name="Lopez-Marques R.L."/>
            <person name="Lindberg Moller B."/>
        </authorList>
    </citation>
    <scope>NUCLEOTIDE SEQUENCE</scope>
</reference>
<organism evidence="3">
    <name type="scientific">Prunus dulcis</name>
    <name type="common">Almond</name>
    <name type="synonym">Amygdalus dulcis</name>
    <dbReference type="NCBI Taxonomy" id="3755"/>
    <lineage>
        <taxon>Eukaryota</taxon>
        <taxon>Viridiplantae</taxon>
        <taxon>Streptophyta</taxon>
        <taxon>Embryophyta</taxon>
        <taxon>Tracheophyta</taxon>
        <taxon>Spermatophyta</taxon>
        <taxon>Magnoliopsida</taxon>
        <taxon>eudicotyledons</taxon>
        <taxon>Gunneridae</taxon>
        <taxon>Pentapetalae</taxon>
        <taxon>rosids</taxon>
        <taxon>fabids</taxon>
        <taxon>Rosales</taxon>
        <taxon>Rosaceae</taxon>
        <taxon>Amygdaloideae</taxon>
        <taxon>Amygdaleae</taxon>
        <taxon>Prunus</taxon>
    </lineage>
</organism>
<gene>
    <name evidence="3" type="ORF">Prudu_014635</name>
</gene>
<keyword evidence="2" id="KW-0472">Membrane</keyword>
<feature type="non-terminal residue" evidence="3">
    <location>
        <position position="1"/>
    </location>
</feature>
<dbReference type="PANTHER" id="PTHR31963">
    <property type="entry name" value="RAS GUANINE NUCLEOTIDE EXCHANGE FACTOR K"/>
    <property type="match status" value="1"/>
</dbReference>
<proteinExistence type="predicted"/>
<dbReference type="EMBL" id="AP019301">
    <property type="protein sequence ID" value="BBH03693.1"/>
    <property type="molecule type" value="Genomic_DNA"/>
</dbReference>
<name>A0A4Y1RJ04_PRUDU</name>
<feature type="transmembrane region" description="Helical" evidence="2">
    <location>
        <begin position="139"/>
        <end position="158"/>
    </location>
</feature>
<feature type="transmembrane region" description="Helical" evidence="2">
    <location>
        <begin position="97"/>
        <end position="119"/>
    </location>
</feature>
<keyword evidence="2" id="KW-0812">Transmembrane</keyword>
<evidence type="ECO:0000313" key="3">
    <source>
        <dbReference type="EMBL" id="BBH03693.1"/>
    </source>
</evidence>
<feature type="transmembrane region" description="Helical" evidence="2">
    <location>
        <begin position="227"/>
        <end position="252"/>
    </location>
</feature>
<feature type="transmembrane region" description="Helical" evidence="2">
    <location>
        <begin position="294"/>
        <end position="311"/>
    </location>
</feature>
<feature type="region of interest" description="Disordered" evidence="1">
    <location>
        <begin position="1"/>
        <end position="24"/>
    </location>
</feature>
<sequence length="553" mass="63045">YRKQSQHSPNLNQRPYEGAHGNTDLNKPISDQPFKFVFHSLFLHFMANPNSQTTQTPLIDASQTQTHPSDDDDAKLDHSLHSLETFLRLFGFCQYSFLSFSLSWLAFLLVAVALPVVLIEISYSSRSEKYQIKNFELQILVSESLVAAISLVCISYNLRKYGIRRFLFMDRYHGHKLQYREEYIQKINNFFRLLAVCVLPCLLLKTAREVTRVIYVHYDSWWKSVLALLALLVSWTFSTIIFLSGSALFNLVCSLQVIHFENYGKLLESDMDVSTYIEEHTRLTQYLSKISHRFRIYLIFQILVVTGSQFVALLQTTGNHRIVNLINGGDFAVASIVELLGLIICLHGATKITHRAQGLASVTSRWHAVVTCGSNDASQSRFDNSTGNLEIAYSAGSLPITYSESDLESVDYVAVPTSKQIASDKSLYQKRQAFVTYIQSNPGGLTIYGYTTGCNRLLLYFRGRNFTGRYSIYILPRTSFTLVKSIDEQIFKAILYIVLWRHVGLRLGHLIAAHFSLIPILYAQTVLISIQKFTNAIQPQTFVEEDLNRPQKK</sequence>
<dbReference type="PANTHER" id="PTHR31963:SF28">
    <property type="entry name" value="GUSTATORY RECEPTOR"/>
    <property type="match status" value="1"/>
</dbReference>
<feature type="compositionally biased region" description="Polar residues" evidence="1">
    <location>
        <begin position="1"/>
        <end position="13"/>
    </location>
</feature>
<dbReference type="AlphaFoldDB" id="A0A4Y1RJ04"/>
<dbReference type="Pfam" id="PF12056">
    <property type="entry name" value="DUF3537"/>
    <property type="match status" value="1"/>
</dbReference>
<dbReference type="InterPro" id="IPR021924">
    <property type="entry name" value="DUF3537"/>
</dbReference>
<accession>A0A4Y1RJ04</accession>
<feature type="transmembrane region" description="Helical" evidence="2">
    <location>
        <begin position="331"/>
        <end position="349"/>
    </location>
</feature>
<protein>
    <submittedName>
        <fullName evidence="3">Uncharacterized protein</fullName>
    </submittedName>
</protein>
<feature type="transmembrane region" description="Helical" evidence="2">
    <location>
        <begin position="190"/>
        <end position="207"/>
    </location>
</feature>